<evidence type="ECO:0000256" key="1">
    <source>
        <dbReference type="SAM" id="SignalP"/>
    </source>
</evidence>
<proteinExistence type="predicted"/>
<sequence>MKNMLKCAVALAMGAAIIFPGMETEAAAADIVAATAGKSPSCVVMKFSDDTRYKGLESDERFAELVMEKMLDSGRFQLQTQKPIAKDMEEMLYNERSQEFVDAKRAIESGDLSAVFEGQAFKDEMANTLSTADKGQIVAPSVTSRIGKESNAEYLVHGTIVNLGKGTWEDVDFKTGTTIAAEVLKNIPGFGLFGSIGGGLLQNARKVDTGFGVMVDMRIIRAVDGKVVWNQRSQVRVKKTKNLNVALYTKNSASLNETDYVKALDKAAQEVVKSMVKDLDEHKLFL</sequence>
<feature type="signal peptide" evidence="1">
    <location>
        <begin position="1"/>
        <end position="23"/>
    </location>
</feature>
<organism evidence="2 3">
    <name type="scientific">Selenomonas ruminantium</name>
    <dbReference type="NCBI Taxonomy" id="971"/>
    <lineage>
        <taxon>Bacteria</taxon>
        <taxon>Bacillati</taxon>
        <taxon>Bacillota</taxon>
        <taxon>Negativicutes</taxon>
        <taxon>Selenomonadales</taxon>
        <taxon>Selenomonadaceae</taxon>
        <taxon>Selenomonas</taxon>
    </lineage>
</organism>
<protein>
    <recommendedName>
        <fullName evidence="4">Curli production assembly/transport component CsgG</fullName>
    </recommendedName>
</protein>
<evidence type="ECO:0000313" key="2">
    <source>
        <dbReference type="EMBL" id="SFW54826.1"/>
    </source>
</evidence>
<dbReference type="EMBL" id="FPJA01000010">
    <property type="protein sequence ID" value="SFW54826.1"/>
    <property type="molecule type" value="Genomic_DNA"/>
</dbReference>
<reference evidence="3" key="1">
    <citation type="submission" date="2016-11" db="EMBL/GenBank/DDBJ databases">
        <authorList>
            <person name="Varghese N."/>
            <person name="Submissions S."/>
        </authorList>
    </citation>
    <scope>NUCLEOTIDE SEQUENCE [LARGE SCALE GENOMIC DNA]</scope>
    <source>
        <strain evidence="3">C3</strain>
    </source>
</reference>
<evidence type="ECO:0000313" key="3">
    <source>
        <dbReference type="Proteomes" id="UP000182958"/>
    </source>
</evidence>
<accession>A0A1K1Q484</accession>
<name>A0A1K1Q484_SELRU</name>
<gene>
    <name evidence="2" type="ORF">SAMN02910323_2367</name>
</gene>
<feature type="chain" id="PRO_5039727536" description="Curli production assembly/transport component CsgG" evidence="1">
    <location>
        <begin position="24"/>
        <end position="286"/>
    </location>
</feature>
<keyword evidence="3" id="KW-1185">Reference proteome</keyword>
<dbReference type="Proteomes" id="UP000182958">
    <property type="component" value="Unassembled WGS sequence"/>
</dbReference>
<dbReference type="RefSeq" id="WP_072306676.1">
    <property type="nucleotide sequence ID" value="NZ_FPJA01000010.1"/>
</dbReference>
<dbReference type="AlphaFoldDB" id="A0A1K1Q484"/>
<evidence type="ECO:0008006" key="4">
    <source>
        <dbReference type="Google" id="ProtNLM"/>
    </source>
</evidence>
<keyword evidence="1" id="KW-0732">Signal</keyword>